<keyword evidence="3" id="KW-0547">Nucleotide-binding</keyword>
<keyword evidence="2" id="KW-0813">Transport</keyword>
<reference evidence="7" key="1">
    <citation type="journal article" date="2019" name="Int. J. Syst. Evol. Microbiol.">
        <title>The Global Catalogue of Microorganisms (GCM) 10K type strain sequencing project: providing services to taxonomists for standard genome sequencing and annotation.</title>
        <authorList>
            <consortium name="The Broad Institute Genomics Platform"/>
            <consortium name="The Broad Institute Genome Sequencing Center for Infectious Disease"/>
            <person name="Wu L."/>
            <person name="Ma J."/>
        </authorList>
    </citation>
    <scope>NUCLEOTIDE SEQUENCE [LARGE SCALE GENOMIC DNA]</scope>
    <source>
        <strain evidence="7">ZS-35-S2</strain>
    </source>
</reference>
<comment type="similarity">
    <text evidence="1">Belongs to the ABC transporter superfamily.</text>
</comment>
<dbReference type="Pfam" id="PF00005">
    <property type="entry name" value="ABC_tran"/>
    <property type="match status" value="1"/>
</dbReference>
<dbReference type="PROSITE" id="PS00211">
    <property type="entry name" value="ABC_TRANSPORTER_1"/>
    <property type="match status" value="1"/>
</dbReference>
<sequence length="356" mass="37936">MLTLTSVSKSFGDMVALNGLSLSLPHDRYVSLLGASGSGKTTLLRIIAGFDEPDSGTLSLDGRRLDGTPPHERGIGFVFQNFALFPHLTVEQNIAFGLRYRAKGRLESRDEIAGRVADMVRLVGLEGLEKRKVMAVSGGQRQRVALARTLVTEPGFVLLDEPLGALDANLRERMCDELRAIRERLKVTFFHVTGSESEALMMGETVAVLSRGVIAQSGPASALFETPADAEVARHLAAYNILKGRAEGGRFVFPAASFPLPGGVAVPSGAPIEVALRFDRIRVLPAASGAEGIPARFVASEFTGASTLSFFRTGDGALLQVVAPVGTALPEPYAEGEPYLLAFDSDLAIPFLERAA</sequence>
<dbReference type="Gene3D" id="3.40.50.300">
    <property type="entry name" value="P-loop containing nucleotide triphosphate hydrolases"/>
    <property type="match status" value="1"/>
</dbReference>
<dbReference type="InterPro" id="IPR003439">
    <property type="entry name" value="ABC_transporter-like_ATP-bd"/>
</dbReference>
<evidence type="ECO:0000256" key="3">
    <source>
        <dbReference type="ARBA" id="ARBA00022741"/>
    </source>
</evidence>
<dbReference type="Pfam" id="PF08402">
    <property type="entry name" value="TOBE_2"/>
    <property type="match status" value="1"/>
</dbReference>
<keyword evidence="4 6" id="KW-0067">ATP-binding</keyword>
<gene>
    <name evidence="6" type="ORF">ACFSKQ_18190</name>
</gene>
<evidence type="ECO:0000256" key="1">
    <source>
        <dbReference type="ARBA" id="ARBA00005417"/>
    </source>
</evidence>
<name>A0ABW5CUB3_9HYPH</name>
<evidence type="ECO:0000313" key="7">
    <source>
        <dbReference type="Proteomes" id="UP001597371"/>
    </source>
</evidence>
<dbReference type="PANTHER" id="PTHR42781:SF4">
    <property type="entry name" value="SPERMIDINE_PUTRESCINE IMPORT ATP-BINDING PROTEIN POTA"/>
    <property type="match status" value="1"/>
</dbReference>
<evidence type="ECO:0000313" key="6">
    <source>
        <dbReference type="EMBL" id="MFD2239383.1"/>
    </source>
</evidence>
<dbReference type="PANTHER" id="PTHR42781">
    <property type="entry name" value="SPERMIDINE/PUTRESCINE IMPORT ATP-BINDING PROTEIN POTA"/>
    <property type="match status" value="1"/>
</dbReference>
<dbReference type="RefSeq" id="WP_209738069.1">
    <property type="nucleotide sequence ID" value="NZ_CP072611.1"/>
</dbReference>
<comment type="caution">
    <text evidence="6">The sequence shown here is derived from an EMBL/GenBank/DDBJ whole genome shotgun (WGS) entry which is preliminary data.</text>
</comment>
<accession>A0ABW5CUB3</accession>
<dbReference type="SUPFAM" id="SSF52540">
    <property type="entry name" value="P-loop containing nucleoside triphosphate hydrolases"/>
    <property type="match status" value="1"/>
</dbReference>
<organism evidence="6 7">
    <name type="scientific">Aureimonas populi</name>
    <dbReference type="NCBI Taxonomy" id="1701758"/>
    <lineage>
        <taxon>Bacteria</taxon>
        <taxon>Pseudomonadati</taxon>
        <taxon>Pseudomonadota</taxon>
        <taxon>Alphaproteobacteria</taxon>
        <taxon>Hyphomicrobiales</taxon>
        <taxon>Aurantimonadaceae</taxon>
        <taxon>Aureimonas</taxon>
    </lineage>
</organism>
<protein>
    <submittedName>
        <fullName evidence="6">ABC transporter ATP-binding protein</fullName>
    </submittedName>
</protein>
<dbReference type="PROSITE" id="PS50893">
    <property type="entry name" value="ABC_TRANSPORTER_2"/>
    <property type="match status" value="1"/>
</dbReference>
<dbReference type="InterPro" id="IPR003593">
    <property type="entry name" value="AAA+_ATPase"/>
</dbReference>
<proteinExistence type="inferred from homology"/>
<dbReference type="GO" id="GO:0005524">
    <property type="term" value="F:ATP binding"/>
    <property type="evidence" value="ECO:0007669"/>
    <property type="project" value="UniProtKB-KW"/>
</dbReference>
<dbReference type="InterPro" id="IPR017871">
    <property type="entry name" value="ABC_transporter-like_CS"/>
</dbReference>
<dbReference type="SMART" id="SM00382">
    <property type="entry name" value="AAA"/>
    <property type="match status" value="1"/>
</dbReference>
<evidence type="ECO:0000256" key="2">
    <source>
        <dbReference type="ARBA" id="ARBA00022448"/>
    </source>
</evidence>
<dbReference type="InterPro" id="IPR050093">
    <property type="entry name" value="ABC_SmlMolc_Importer"/>
</dbReference>
<evidence type="ECO:0000259" key="5">
    <source>
        <dbReference type="PROSITE" id="PS50893"/>
    </source>
</evidence>
<keyword evidence="7" id="KW-1185">Reference proteome</keyword>
<evidence type="ECO:0000256" key="4">
    <source>
        <dbReference type="ARBA" id="ARBA00022840"/>
    </source>
</evidence>
<dbReference type="InterPro" id="IPR027417">
    <property type="entry name" value="P-loop_NTPase"/>
</dbReference>
<dbReference type="InterPro" id="IPR008995">
    <property type="entry name" value="Mo/tungstate-bd_C_term_dom"/>
</dbReference>
<dbReference type="EMBL" id="JBHUIJ010000028">
    <property type="protein sequence ID" value="MFD2239383.1"/>
    <property type="molecule type" value="Genomic_DNA"/>
</dbReference>
<dbReference type="SUPFAM" id="SSF50331">
    <property type="entry name" value="MOP-like"/>
    <property type="match status" value="1"/>
</dbReference>
<dbReference type="Proteomes" id="UP001597371">
    <property type="component" value="Unassembled WGS sequence"/>
</dbReference>
<dbReference type="InterPro" id="IPR013611">
    <property type="entry name" value="Transp-assoc_OB_typ2"/>
</dbReference>
<feature type="domain" description="ABC transporter" evidence="5">
    <location>
        <begin position="2"/>
        <end position="236"/>
    </location>
</feature>